<accession>A0A845QGJ1</accession>
<keyword evidence="1" id="KW-1133">Transmembrane helix</keyword>
<dbReference type="Proteomes" id="UP000446866">
    <property type="component" value="Unassembled WGS sequence"/>
</dbReference>
<organism evidence="2 3">
    <name type="scientific">Anaerotruncus colihominis</name>
    <dbReference type="NCBI Taxonomy" id="169435"/>
    <lineage>
        <taxon>Bacteria</taxon>
        <taxon>Bacillati</taxon>
        <taxon>Bacillota</taxon>
        <taxon>Clostridia</taxon>
        <taxon>Eubacteriales</taxon>
        <taxon>Oscillospiraceae</taxon>
        <taxon>Anaerotruncus</taxon>
    </lineage>
</organism>
<keyword evidence="1" id="KW-0812">Transmembrane</keyword>
<feature type="transmembrane region" description="Helical" evidence="1">
    <location>
        <begin position="126"/>
        <end position="146"/>
    </location>
</feature>
<reference evidence="2 3" key="1">
    <citation type="submission" date="2018-08" db="EMBL/GenBank/DDBJ databases">
        <title>Murine metabolic-syndrome-specific gut microbial biobank.</title>
        <authorList>
            <person name="Liu C."/>
        </authorList>
    </citation>
    <scope>NUCLEOTIDE SEQUENCE [LARGE SCALE GENOMIC DNA]</scope>
    <source>
        <strain evidence="2 3">28</strain>
    </source>
</reference>
<evidence type="ECO:0000313" key="2">
    <source>
        <dbReference type="EMBL" id="NBH60161.1"/>
    </source>
</evidence>
<feature type="transmembrane region" description="Helical" evidence="1">
    <location>
        <begin position="17"/>
        <end position="35"/>
    </location>
</feature>
<keyword evidence="3" id="KW-1185">Reference proteome</keyword>
<dbReference type="EMBL" id="QXWK01000001">
    <property type="protein sequence ID" value="NBH60161.1"/>
    <property type="molecule type" value="Genomic_DNA"/>
</dbReference>
<protein>
    <submittedName>
        <fullName evidence="2">Uncharacterized protein</fullName>
    </submittedName>
</protein>
<proteinExistence type="predicted"/>
<feature type="transmembrane region" description="Helical" evidence="1">
    <location>
        <begin position="181"/>
        <end position="202"/>
    </location>
</feature>
<feature type="transmembrane region" description="Helical" evidence="1">
    <location>
        <begin position="41"/>
        <end position="62"/>
    </location>
</feature>
<keyword evidence="1" id="KW-0472">Membrane</keyword>
<comment type="caution">
    <text evidence="2">The sequence shown here is derived from an EMBL/GenBank/DDBJ whole genome shotgun (WGS) entry which is preliminary data.</text>
</comment>
<dbReference type="AlphaFoldDB" id="A0A845QGJ1"/>
<feature type="transmembrane region" description="Helical" evidence="1">
    <location>
        <begin position="152"/>
        <end position="169"/>
    </location>
</feature>
<feature type="transmembrane region" description="Helical" evidence="1">
    <location>
        <begin position="101"/>
        <end position="119"/>
    </location>
</feature>
<feature type="transmembrane region" description="Helical" evidence="1">
    <location>
        <begin position="74"/>
        <end position="95"/>
    </location>
</feature>
<gene>
    <name evidence="2" type="ORF">D0435_00530</name>
</gene>
<evidence type="ECO:0000256" key="1">
    <source>
        <dbReference type="SAM" id="Phobius"/>
    </source>
</evidence>
<sequence length="203" mass="22120">MGGNYLKKGNAKQRNDIIFMLFALVLGLFMGWAAYDLEGIGIAGAIIKNIGIWVFVSALLAVYTPEAFKAALHVLLYFIGVIAAYFTNFVVMGGSVSFRTLIYWLIFGAIGALVGFIDWHACGKEWLGAACAAVPISLLVAEGYYIYKGFSISLAFDIVCAVVLYIIMAPGKMQKLMALPFIIVFTFALVYFHVLSGILGGWI</sequence>
<evidence type="ECO:0000313" key="3">
    <source>
        <dbReference type="Proteomes" id="UP000446866"/>
    </source>
</evidence>
<name>A0A845QGJ1_9FIRM</name>